<evidence type="ECO:0000256" key="2">
    <source>
        <dbReference type="ARBA" id="ARBA00022679"/>
    </source>
</evidence>
<dbReference type="GO" id="GO:0008168">
    <property type="term" value="F:methyltransferase activity"/>
    <property type="evidence" value="ECO:0007669"/>
    <property type="project" value="UniProtKB-KW"/>
</dbReference>
<dbReference type="InterPro" id="IPR041698">
    <property type="entry name" value="Methyltransf_25"/>
</dbReference>
<proteinExistence type="predicted"/>
<dbReference type="OrthoDB" id="9805171at2"/>
<dbReference type="GO" id="GO:0032259">
    <property type="term" value="P:methylation"/>
    <property type="evidence" value="ECO:0007669"/>
    <property type="project" value="UniProtKB-KW"/>
</dbReference>
<dbReference type="EMBL" id="CP015596">
    <property type="protein sequence ID" value="ANE81006.1"/>
    <property type="molecule type" value="Genomic_DNA"/>
</dbReference>
<dbReference type="CDD" id="cd02440">
    <property type="entry name" value="AdoMet_MTases"/>
    <property type="match status" value="1"/>
</dbReference>
<dbReference type="PANTHER" id="PTHR43861:SF1">
    <property type="entry name" value="TRANS-ACONITATE 2-METHYLTRANSFERASE"/>
    <property type="match status" value="1"/>
</dbReference>
<organism evidence="5 6">
    <name type="scientific">Mycobacterium adipatum</name>
    <dbReference type="NCBI Taxonomy" id="1682113"/>
    <lineage>
        <taxon>Bacteria</taxon>
        <taxon>Bacillati</taxon>
        <taxon>Actinomycetota</taxon>
        <taxon>Actinomycetes</taxon>
        <taxon>Mycobacteriales</taxon>
        <taxon>Mycobacteriaceae</taxon>
        <taxon>Mycobacterium</taxon>
    </lineage>
</organism>
<feature type="region of interest" description="Disordered" evidence="3">
    <location>
        <begin position="197"/>
        <end position="223"/>
    </location>
</feature>
<dbReference type="AlphaFoldDB" id="A0A172UPT0"/>
<feature type="domain" description="Methyltransferase" evidence="4">
    <location>
        <begin position="52"/>
        <end position="142"/>
    </location>
</feature>
<evidence type="ECO:0000259" key="4">
    <source>
        <dbReference type="Pfam" id="PF13649"/>
    </source>
</evidence>
<dbReference type="SUPFAM" id="SSF53335">
    <property type="entry name" value="S-adenosyl-L-methionine-dependent methyltransferases"/>
    <property type="match status" value="1"/>
</dbReference>
<dbReference type="Gene3D" id="3.40.50.150">
    <property type="entry name" value="Vaccinia Virus protein VP39"/>
    <property type="match status" value="1"/>
</dbReference>
<accession>A0A172UPT0</accession>
<evidence type="ECO:0000313" key="6">
    <source>
        <dbReference type="Proteomes" id="UP000077143"/>
    </source>
</evidence>
<dbReference type="RefSeq" id="WP_067998221.1">
    <property type="nucleotide sequence ID" value="NZ_CP015596.1"/>
</dbReference>
<dbReference type="Pfam" id="PF13649">
    <property type="entry name" value="Methyltransf_25"/>
    <property type="match status" value="1"/>
</dbReference>
<dbReference type="InterPro" id="IPR029063">
    <property type="entry name" value="SAM-dependent_MTases_sf"/>
</dbReference>
<dbReference type="PANTHER" id="PTHR43861">
    <property type="entry name" value="TRANS-ACONITATE 2-METHYLTRANSFERASE-RELATED"/>
    <property type="match status" value="1"/>
</dbReference>
<keyword evidence="1 5" id="KW-0489">Methyltransferase</keyword>
<protein>
    <submittedName>
        <fullName evidence="5">Methyltransferase</fullName>
    </submittedName>
</protein>
<dbReference type="STRING" id="1682113.A7U43_18450"/>
<keyword evidence="2 5" id="KW-0808">Transferase</keyword>
<dbReference type="KEGG" id="madi:A7U43_18450"/>
<name>A0A172UPT0_9MYCO</name>
<evidence type="ECO:0000313" key="5">
    <source>
        <dbReference type="EMBL" id="ANE81006.1"/>
    </source>
</evidence>
<keyword evidence="6" id="KW-1185">Reference proteome</keyword>
<reference evidence="5 6" key="1">
    <citation type="submission" date="2016-05" db="EMBL/GenBank/DDBJ databases">
        <title>Complete genome sequence of a phthalic acid esters degrading Mycobacterium sp. YC-RL4.</title>
        <authorList>
            <person name="Ren L."/>
            <person name="Fan S."/>
            <person name="Ruth N."/>
            <person name="Jia Y."/>
            <person name="Wang J."/>
            <person name="Qiao C."/>
        </authorList>
    </citation>
    <scope>NUCLEOTIDE SEQUENCE [LARGE SCALE GENOMIC DNA]</scope>
    <source>
        <strain evidence="5 6">YC-RL4</strain>
    </source>
</reference>
<gene>
    <name evidence="5" type="ORF">A7U43_18450</name>
</gene>
<evidence type="ECO:0000256" key="3">
    <source>
        <dbReference type="SAM" id="MobiDB-lite"/>
    </source>
</evidence>
<dbReference type="Proteomes" id="UP000077143">
    <property type="component" value="Chromosome"/>
</dbReference>
<sequence length="223" mass="24083">MAETPFLDRTRDGYDRTAAGYVAAFQRHLDGKPVDLAMLKAFTDMVPSNQRVIDVGCGTGVATAILRDNGAQVSGIDLSPNMIAHARRLHPDIEFTVGSMTDLELPDASVGGVCAWYSVIHIPDEHLPTVFAEFHRVLTPGGVALLAFQVGDRPRHLTEAFGEPVDLLFHRRHPDTVARLLGEAGLPVHARLVRAPEGDGVESTPQGYLIARKPASAGEEHTP</sequence>
<evidence type="ECO:0000256" key="1">
    <source>
        <dbReference type="ARBA" id="ARBA00022603"/>
    </source>
</evidence>